<keyword evidence="7" id="KW-1185">Reference proteome</keyword>
<dbReference type="Proteomes" id="UP000798951">
    <property type="component" value="Unassembled WGS sequence"/>
</dbReference>
<organism evidence="6 7">
    <name type="scientific">Nocardia caishijiensis</name>
    <dbReference type="NCBI Taxonomy" id="184756"/>
    <lineage>
        <taxon>Bacteria</taxon>
        <taxon>Bacillati</taxon>
        <taxon>Actinomycetota</taxon>
        <taxon>Actinomycetes</taxon>
        <taxon>Mycobacteriales</taxon>
        <taxon>Nocardiaceae</taxon>
        <taxon>Nocardia</taxon>
    </lineage>
</organism>
<keyword evidence="2 4" id="KW-0560">Oxidoreductase</keyword>
<dbReference type="PANTHER" id="PTHR42804">
    <property type="entry name" value="ALDEHYDE DEHYDROGENASE"/>
    <property type="match status" value="1"/>
</dbReference>
<dbReference type="Pfam" id="PF00171">
    <property type="entry name" value="Aldedh"/>
    <property type="match status" value="1"/>
</dbReference>
<dbReference type="InterPro" id="IPR029510">
    <property type="entry name" value="Ald_DH_CS_GLU"/>
</dbReference>
<dbReference type="InterPro" id="IPR016163">
    <property type="entry name" value="Ald_DH_C"/>
</dbReference>
<name>A0ABQ6YGD2_9NOCA</name>
<comment type="similarity">
    <text evidence="1 4">Belongs to the aldehyde dehydrogenase family.</text>
</comment>
<protein>
    <submittedName>
        <fullName evidence="6">Aldehyde dehydrogenase (NAD+)</fullName>
    </submittedName>
</protein>
<comment type="caution">
    <text evidence="6">The sequence shown here is derived from an EMBL/GenBank/DDBJ whole genome shotgun (WGS) entry which is preliminary data.</text>
</comment>
<dbReference type="CDD" id="cd07089">
    <property type="entry name" value="ALDH_CddD-AldA-like"/>
    <property type="match status" value="1"/>
</dbReference>
<feature type="active site" evidence="3">
    <location>
        <position position="291"/>
    </location>
</feature>
<evidence type="ECO:0000313" key="7">
    <source>
        <dbReference type="Proteomes" id="UP000798951"/>
    </source>
</evidence>
<feature type="domain" description="Aldehyde dehydrogenase" evidence="5">
    <location>
        <begin position="57"/>
        <end position="516"/>
    </location>
</feature>
<dbReference type="Gene3D" id="3.40.605.10">
    <property type="entry name" value="Aldehyde Dehydrogenase, Chain A, domain 1"/>
    <property type="match status" value="1"/>
</dbReference>
<dbReference type="InterPro" id="IPR015590">
    <property type="entry name" value="Aldehyde_DH_dom"/>
</dbReference>
<accession>A0ABQ6YGD2</accession>
<dbReference type="PROSITE" id="PS00687">
    <property type="entry name" value="ALDEHYDE_DEHYDR_GLU"/>
    <property type="match status" value="1"/>
</dbReference>
<dbReference type="Gene3D" id="3.40.309.10">
    <property type="entry name" value="Aldehyde Dehydrogenase, Chain A, domain 2"/>
    <property type="match status" value="1"/>
</dbReference>
<dbReference type="InterPro" id="IPR026460">
    <property type="entry name" value="Aldehyde_dehydrogenase_Rv0768"/>
</dbReference>
<dbReference type="NCBIfam" id="TIGR04284">
    <property type="entry name" value="aldehy_Rv0768"/>
    <property type="match status" value="1"/>
</dbReference>
<evidence type="ECO:0000259" key="5">
    <source>
        <dbReference type="Pfam" id="PF00171"/>
    </source>
</evidence>
<dbReference type="InterPro" id="IPR016161">
    <property type="entry name" value="Ald_DH/histidinol_DH"/>
</dbReference>
<dbReference type="InterPro" id="IPR016162">
    <property type="entry name" value="Ald_DH_N"/>
</dbReference>
<evidence type="ECO:0000256" key="4">
    <source>
        <dbReference type="RuleBase" id="RU003345"/>
    </source>
</evidence>
<dbReference type="EMBL" id="VMSD01000010">
    <property type="protein sequence ID" value="KAF0844852.1"/>
    <property type="molecule type" value="Genomic_DNA"/>
</dbReference>
<evidence type="ECO:0000256" key="2">
    <source>
        <dbReference type="ARBA" id="ARBA00023002"/>
    </source>
</evidence>
<proteinExistence type="inferred from homology"/>
<dbReference type="SUPFAM" id="SSF53720">
    <property type="entry name" value="ALDH-like"/>
    <property type="match status" value="1"/>
</dbReference>
<evidence type="ECO:0000256" key="3">
    <source>
        <dbReference type="PROSITE-ProRule" id="PRU10007"/>
    </source>
</evidence>
<gene>
    <name evidence="6" type="ORF">FNL39_11084</name>
</gene>
<dbReference type="PANTHER" id="PTHR42804:SF1">
    <property type="entry name" value="ALDEHYDE DEHYDROGENASE-RELATED"/>
    <property type="match status" value="1"/>
</dbReference>
<sequence>MATVPPDPPLPTGGTVKYSLDTCPDSQGDTVPSNLRPEDGRTLLIDGKLSRGSGGVFATGNPATGERLGWAADATTEDMRAAVTAARTAFDTTGWSTDPAFRARCLRQLREAMREHIEELREITIEEAGAPRMLTAGPHLEGPVNDIGYFADLAESYSWRTEMPIAEPMGMRTRRELRREAVGVVGAITPWNFPHQINLAKIGPALAAGNTVVLKPAPDTPWCGAALGILAAEHTGLPAGVLNVVTGSDHRLGAQLAEDPDVDLVSFTGSTRTGKSVMAAAADTVKKVFLELGGKSAFVVLDDADLAAACAMAAFSVCVHAGQGCALSTRLLVPRGAYDAAVEAVARTMSGIRAGDPDDRRTVCGPLISERQRDRVEDYISLARREGGEVVVGGGRPAGREAGYFVEPTLITGLTNQSRVAREEIFGPVLVILPHDGDDDAIRIANDSPYGLSGSVWGTDPARIDTVASGIRTGTLGVNGGTWYSVDAPFGGYKQSGIGREMGVAGFEEYLETKLVAYPA</sequence>
<evidence type="ECO:0000313" key="6">
    <source>
        <dbReference type="EMBL" id="KAF0844852.1"/>
    </source>
</evidence>
<evidence type="ECO:0000256" key="1">
    <source>
        <dbReference type="ARBA" id="ARBA00009986"/>
    </source>
</evidence>
<reference evidence="6 7" key="1">
    <citation type="submission" date="2019-07" db="EMBL/GenBank/DDBJ databases">
        <title>Genomic Encyclopedia of Type Strains, Phase IV (KMG-IV): sequencing the most valuable type-strain genomes for metagenomic binning, comparative biology and taxonomic classification.</title>
        <authorList>
            <person name="Goeker M."/>
        </authorList>
    </citation>
    <scope>NUCLEOTIDE SEQUENCE [LARGE SCALE GENOMIC DNA]</scope>
    <source>
        <strain evidence="6 7">DSM 44831</strain>
    </source>
</reference>